<protein>
    <submittedName>
        <fullName evidence="2">Uncharacterized protein</fullName>
    </submittedName>
</protein>
<sequence length="22" mass="2519">MANKQDIEEESLENVEPEDDSP</sequence>
<name>A0A382LX73_9ZZZZ</name>
<feature type="region of interest" description="Disordered" evidence="1">
    <location>
        <begin position="1"/>
        <end position="22"/>
    </location>
</feature>
<proteinExistence type="predicted"/>
<evidence type="ECO:0000313" key="2">
    <source>
        <dbReference type="EMBL" id="SVC39967.1"/>
    </source>
</evidence>
<organism evidence="2">
    <name type="scientific">marine metagenome</name>
    <dbReference type="NCBI Taxonomy" id="408172"/>
    <lineage>
        <taxon>unclassified sequences</taxon>
        <taxon>metagenomes</taxon>
        <taxon>ecological metagenomes</taxon>
    </lineage>
</organism>
<feature type="non-terminal residue" evidence="2">
    <location>
        <position position="22"/>
    </location>
</feature>
<feature type="compositionally biased region" description="Acidic residues" evidence="1">
    <location>
        <begin position="7"/>
        <end position="22"/>
    </location>
</feature>
<reference evidence="2" key="1">
    <citation type="submission" date="2018-05" db="EMBL/GenBank/DDBJ databases">
        <authorList>
            <person name="Lanie J.A."/>
            <person name="Ng W.-L."/>
            <person name="Kazmierczak K.M."/>
            <person name="Andrzejewski T.M."/>
            <person name="Davidsen T.M."/>
            <person name="Wayne K.J."/>
            <person name="Tettelin H."/>
            <person name="Glass J.I."/>
            <person name="Rusch D."/>
            <person name="Podicherti R."/>
            <person name="Tsui H.-C.T."/>
            <person name="Winkler M.E."/>
        </authorList>
    </citation>
    <scope>NUCLEOTIDE SEQUENCE</scope>
</reference>
<accession>A0A382LX73</accession>
<gene>
    <name evidence="2" type="ORF">METZ01_LOCUS292821</name>
</gene>
<dbReference type="EMBL" id="UINC01089139">
    <property type="protein sequence ID" value="SVC39967.1"/>
    <property type="molecule type" value="Genomic_DNA"/>
</dbReference>
<evidence type="ECO:0000256" key="1">
    <source>
        <dbReference type="SAM" id="MobiDB-lite"/>
    </source>
</evidence>
<dbReference type="AlphaFoldDB" id="A0A382LX73"/>